<reference evidence="2" key="1">
    <citation type="submission" date="2018-02" db="EMBL/GenBank/DDBJ databases">
        <title>Rhizophora mucronata_Transcriptome.</title>
        <authorList>
            <person name="Meera S.P."/>
            <person name="Sreeshan A."/>
            <person name="Augustine A."/>
        </authorList>
    </citation>
    <scope>NUCLEOTIDE SEQUENCE</scope>
    <source>
        <tissue evidence="2">Leaf</tissue>
    </source>
</reference>
<dbReference type="EMBL" id="GGEC01056456">
    <property type="protein sequence ID" value="MBX36940.1"/>
    <property type="molecule type" value="Transcribed_RNA"/>
</dbReference>
<evidence type="ECO:0000256" key="1">
    <source>
        <dbReference type="SAM" id="Phobius"/>
    </source>
</evidence>
<keyword evidence="1" id="KW-0472">Membrane</keyword>
<name>A0A2P2N384_RHIMU</name>
<keyword evidence="1" id="KW-1133">Transmembrane helix</keyword>
<keyword evidence="1" id="KW-0812">Transmembrane</keyword>
<organism evidence="2">
    <name type="scientific">Rhizophora mucronata</name>
    <name type="common">Asiatic mangrove</name>
    <dbReference type="NCBI Taxonomy" id="61149"/>
    <lineage>
        <taxon>Eukaryota</taxon>
        <taxon>Viridiplantae</taxon>
        <taxon>Streptophyta</taxon>
        <taxon>Embryophyta</taxon>
        <taxon>Tracheophyta</taxon>
        <taxon>Spermatophyta</taxon>
        <taxon>Magnoliopsida</taxon>
        <taxon>eudicotyledons</taxon>
        <taxon>Gunneridae</taxon>
        <taxon>Pentapetalae</taxon>
        <taxon>rosids</taxon>
        <taxon>fabids</taxon>
        <taxon>Malpighiales</taxon>
        <taxon>Rhizophoraceae</taxon>
        <taxon>Rhizophora</taxon>
    </lineage>
</organism>
<feature type="transmembrane region" description="Helical" evidence="1">
    <location>
        <begin position="37"/>
        <end position="59"/>
    </location>
</feature>
<protein>
    <submittedName>
        <fullName evidence="2">Uncharacterized protein</fullName>
    </submittedName>
</protein>
<evidence type="ECO:0000313" key="2">
    <source>
        <dbReference type="EMBL" id="MBX36940.1"/>
    </source>
</evidence>
<accession>A0A2P2N384</accession>
<dbReference type="AlphaFoldDB" id="A0A2P2N384"/>
<proteinExistence type="predicted"/>
<sequence length="61" mass="6482">MAMVEGNEPDFIVAAGKPSIPGPTAVPMIKLTAPQKLFLVPSRVFSVLLLLLNSSSLLFTI</sequence>